<feature type="compositionally biased region" description="Basic and acidic residues" evidence="1">
    <location>
        <begin position="238"/>
        <end position="248"/>
    </location>
</feature>
<feature type="compositionally biased region" description="Polar residues" evidence="1">
    <location>
        <begin position="487"/>
        <end position="500"/>
    </location>
</feature>
<dbReference type="GeneID" id="92377630"/>
<evidence type="ECO:0000313" key="2">
    <source>
        <dbReference type="EMBL" id="SCU72114.1"/>
    </source>
</evidence>
<feature type="region of interest" description="Disordered" evidence="1">
    <location>
        <begin position="463"/>
        <end position="500"/>
    </location>
</feature>
<name>A0A1G4II21_TRYEQ</name>
<dbReference type="AlphaFoldDB" id="A0A1G4II21"/>
<comment type="caution">
    <text evidence="2">The sequence shown here is derived from an EMBL/GenBank/DDBJ whole genome shotgun (WGS) entry which is preliminary data.</text>
</comment>
<organism evidence="2 3">
    <name type="scientific">Trypanosoma equiperdum</name>
    <dbReference type="NCBI Taxonomy" id="5694"/>
    <lineage>
        <taxon>Eukaryota</taxon>
        <taxon>Discoba</taxon>
        <taxon>Euglenozoa</taxon>
        <taxon>Kinetoplastea</taxon>
        <taxon>Metakinetoplastina</taxon>
        <taxon>Trypanosomatida</taxon>
        <taxon>Trypanosomatidae</taxon>
        <taxon>Trypanosoma</taxon>
    </lineage>
</organism>
<protein>
    <submittedName>
        <fullName evidence="2">Uncharacterized protein</fullName>
    </submittedName>
</protein>
<evidence type="ECO:0000256" key="1">
    <source>
        <dbReference type="SAM" id="MobiDB-lite"/>
    </source>
</evidence>
<dbReference type="Proteomes" id="UP000195570">
    <property type="component" value="Unassembled WGS sequence"/>
</dbReference>
<feature type="compositionally biased region" description="Basic and acidic residues" evidence="1">
    <location>
        <begin position="463"/>
        <end position="482"/>
    </location>
</feature>
<feature type="region of interest" description="Disordered" evidence="1">
    <location>
        <begin position="161"/>
        <end position="196"/>
    </location>
</feature>
<accession>A0A1G4II21</accession>
<feature type="region of interest" description="Disordered" evidence="1">
    <location>
        <begin position="221"/>
        <end position="248"/>
    </location>
</feature>
<reference evidence="2" key="1">
    <citation type="submission" date="2016-09" db="EMBL/GenBank/DDBJ databases">
        <authorList>
            <person name="Hebert L."/>
            <person name="Moumen B."/>
        </authorList>
    </citation>
    <scope>NUCLEOTIDE SEQUENCE [LARGE SCALE GENOMIC DNA]</scope>
    <source>
        <strain evidence="2">OVI</strain>
    </source>
</reference>
<dbReference type="EMBL" id="CZPT02001790">
    <property type="protein sequence ID" value="SCU72114.1"/>
    <property type="molecule type" value="Genomic_DNA"/>
</dbReference>
<proteinExistence type="predicted"/>
<gene>
    <name evidence="2" type="ORF">TEOVI_000369000</name>
</gene>
<feature type="compositionally biased region" description="Basic residues" evidence="1">
    <location>
        <begin position="221"/>
        <end position="233"/>
    </location>
</feature>
<dbReference type="RefSeq" id="XP_067082663.1">
    <property type="nucleotide sequence ID" value="XM_067226562.1"/>
</dbReference>
<sequence>MIRYTQYLITRHTPALLKKAVAPNVNVSATLQKSFRTYRIAAVLRKPLPPKVNLIMIDNTVKGKSVDLLSIVKLVTGYGKKVMDKHNDMGRLHPLILIVKTTLDRDNASVDQFVLNMVLTKRKYLKDMITIVLDAKTTAAAAHALRTDRGITLVLKKNDPATTEKDQVNEADEKAERGTTIEQAEKKKRGKTKKRKGVLLQAPAAVPSVTESSSLISRRKKLTKGKLKKRAHSPGKVSKVEAESRKKNETMIVQTKADRRALIWGKGSATDSPETAAGVGNAEGKKNPPAPKMASALAHIDAQEALGKPFCPTVGGVFQPSQQVERELFSGYVNVVCLADMLNLPVYKGGEMFTLYYRLTGAGAYRTPLITISKILEEACQKHGGGPSPHSSAVPTSQVPLLLLLGAPFLFGEDARLLCEEYQKSLRSQIPAISEITIIVAPACYTEKNILFALNTAQEGRKSSCEASRNEPHQKQHRHDEPPSALANLSSGEGTNSSLSENVLRDIVSTAVEEVTQRHEKSTRDLSGAVKQLIECLPRDRLVNLIDNLEEERLALLETTKGLGEIRQRVRGTQETLDTMHKEVVGMASKANAPNVSGNIGSAADVIELCKAVETLKGRIADCANPVPIKQQLSFEIRETLGDLKRNLQDTFNQSLQVGFKNIQDQQQSQLTVALREYASESARERALTEQTLRDLPKNLQSAMEKALSTLTDRNDRKTAEVFVEQQKLVDTKVSAMCDALGRTVEKGHDRLRDTLTDLLQRNPNASSGTSPTTDTQHN</sequence>
<evidence type="ECO:0000313" key="3">
    <source>
        <dbReference type="Proteomes" id="UP000195570"/>
    </source>
</evidence>
<feature type="region of interest" description="Disordered" evidence="1">
    <location>
        <begin position="267"/>
        <end position="292"/>
    </location>
</feature>
<feature type="compositionally biased region" description="Polar residues" evidence="1">
    <location>
        <begin position="762"/>
        <end position="779"/>
    </location>
</feature>
<feature type="region of interest" description="Disordered" evidence="1">
    <location>
        <begin position="759"/>
        <end position="779"/>
    </location>
</feature>
<keyword evidence="3" id="KW-1185">Reference proteome</keyword>
<feature type="compositionally biased region" description="Basic and acidic residues" evidence="1">
    <location>
        <begin position="161"/>
        <end position="185"/>
    </location>
</feature>
<dbReference type="VEuPathDB" id="TriTrypDB:TEOVI_000369000"/>
<feature type="compositionally biased region" description="Basic residues" evidence="1">
    <location>
        <begin position="186"/>
        <end position="196"/>
    </location>
</feature>